<protein>
    <submittedName>
        <fullName evidence="2">Uncharacterized protein</fullName>
    </submittedName>
</protein>
<reference evidence="2 3" key="1">
    <citation type="submission" date="2011-02" db="EMBL/GenBank/DDBJ databases">
        <title>The Genome Sequence of Sphaeroforma arctica JP610.</title>
        <authorList>
            <consortium name="The Broad Institute Genome Sequencing Platform"/>
            <person name="Russ C."/>
            <person name="Cuomo C."/>
            <person name="Young S.K."/>
            <person name="Zeng Q."/>
            <person name="Gargeya S."/>
            <person name="Alvarado L."/>
            <person name="Berlin A."/>
            <person name="Chapman S.B."/>
            <person name="Chen Z."/>
            <person name="Freedman E."/>
            <person name="Gellesch M."/>
            <person name="Goldberg J."/>
            <person name="Griggs A."/>
            <person name="Gujja S."/>
            <person name="Heilman E."/>
            <person name="Heiman D."/>
            <person name="Howarth C."/>
            <person name="Mehta T."/>
            <person name="Neiman D."/>
            <person name="Pearson M."/>
            <person name="Roberts A."/>
            <person name="Saif S."/>
            <person name="Shea T."/>
            <person name="Shenoy N."/>
            <person name="Sisk P."/>
            <person name="Stolte C."/>
            <person name="Sykes S."/>
            <person name="White J."/>
            <person name="Yandava C."/>
            <person name="Burger G."/>
            <person name="Gray M.W."/>
            <person name="Holland P.W.H."/>
            <person name="King N."/>
            <person name="Lang F.B.F."/>
            <person name="Roger A.J."/>
            <person name="Ruiz-Trillo I."/>
            <person name="Haas B."/>
            <person name="Nusbaum C."/>
            <person name="Birren B."/>
        </authorList>
    </citation>
    <scope>NUCLEOTIDE SEQUENCE [LARGE SCALE GENOMIC DNA]</scope>
    <source>
        <strain evidence="2 3">JP610</strain>
    </source>
</reference>
<feature type="compositionally biased region" description="Polar residues" evidence="1">
    <location>
        <begin position="48"/>
        <end position="58"/>
    </location>
</feature>
<name>A0A0L0G9V3_9EUKA</name>
<proteinExistence type="predicted"/>
<dbReference type="RefSeq" id="XP_014159682.1">
    <property type="nucleotide sequence ID" value="XM_014304207.1"/>
</dbReference>
<dbReference type="Proteomes" id="UP000054560">
    <property type="component" value="Unassembled WGS sequence"/>
</dbReference>
<accession>A0A0L0G9V3</accession>
<sequence>MRCLGLFRNEPEEENEAPPPPPPKTLGYTQSETKEQSASGSGAPDTPKTVTAESNSPGQAPGTANAAFGQTPGFGVPKPSIGSSRKKARARYVDPFANG</sequence>
<evidence type="ECO:0000313" key="3">
    <source>
        <dbReference type="Proteomes" id="UP000054560"/>
    </source>
</evidence>
<feature type="compositionally biased region" description="Polar residues" evidence="1">
    <location>
        <begin position="27"/>
        <end position="40"/>
    </location>
</feature>
<evidence type="ECO:0000256" key="1">
    <source>
        <dbReference type="SAM" id="MobiDB-lite"/>
    </source>
</evidence>
<keyword evidence="3" id="KW-1185">Reference proteome</keyword>
<dbReference type="GeneID" id="25902547"/>
<evidence type="ECO:0000313" key="2">
    <source>
        <dbReference type="EMBL" id="KNC85780.1"/>
    </source>
</evidence>
<dbReference type="AlphaFoldDB" id="A0A0L0G9V3"/>
<gene>
    <name evidence="2" type="ORF">SARC_02043</name>
</gene>
<dbReference type="EMBL" id="KQ241684">
    <property type="protein sequence ID" value="KNC85780.1"/>
    <property type="molecule type" value="Genomic_DNA"/>
</dbReference>
<feature type="region of interest" description="Disordered" evidence="1">
    <location>
        <begin position="1"/>
        <end position="99"/>
    </location>
</feature>
<organism evidence="2 3">
    <name type="scientific">Sphaeroforma arctica JP610</name>
    <dbReference type="NCBI Taxonomy" id="667725"/>
    <lineage>
        <taxon>Eukaryota</taxon>
        <taxon>Ichthyosporea</taxon>
        <taxon>Ichthyophonida</taxon>
        <taxon>Sphaeroforma</taxon>
    </lineage>
</organism>